<reference evidence="1" key="2">
    <citation type="submission" date="2020-09" db="EMBL/GenBank/DDBJ databases">
        <authorList>
            <person name="Sun Q."/>
            <person name="Zhou Y."/>
        </authorList>
    </citation>
    <scope>NUCLEOTIDE SEQUENCE</scope>
    <source>
        <strain evidence="1">CGMCC 1.15760</strain>
    </source>
</reference>
<dbReference type="Proteomes" id="UP000616608">
    <property type="component" value="Unassembled WGS sequence"/>
</dbReference>
<reference evidence="1" key="1">
    <citation type="journal article" date="2014" name="Int. J. Syst. Evol. Microbiol.">
        <title>Complete genome sequence of Corynebacterium casei LMG S-19264T (=DSM 44701T), isolated from a smear-ripened cheese.</title>
        <authorList>
            <consortium name="US DOE Joint Genome Institute (JGI-PGF)"/>
            <person name="Walter F."/>
            <person name="Albersmeier A."/>
            <person name="Kalinowski J."/>
            <person name="Ruckert C."/>
        </authorList>
    </citation>
    <scope>NUCLEOTIDE SEQUENCE</scope>
    <source>
        <strain evidence="1">CGMCC 1.15760</strain>
    </source>
</reference>
<protein>
    <submittedName>
        <fullName evidence="1">Uncharacterized protein</fullName>
    </submittedName>
</protein>
<name>A0A917G5H0_9BACI</name>
<gene>
    <name evidence="1" type="ORF">GCM10007425_17880</name>
</gene>
<accession>A0A917G5H0</accession>
<comment type="caution">
    <text evidence="1">The sequence shown here is derived from an EMBL/GenBank/DDBJ whole genome shotgun (WGS) entry which is preliminary data.</text>
</comment>
<dbReference type="RefSeq" id="WP_188614708.1">
    <property type="nucleotide sequence ID" value="NZ_BMJT01000005.1"/>
</dbReference>
<organism evidence="1 2">
    <name type="scientific">Lysinibacillus alkalisoli</name>
    <dbReference type="NCBI Taxonomy" id="1911548"/>
    <lineage>
        <taxon>Bacteria</taxon>
        <taxon>Bacillati</taxon>
        <taxon>Bacillota</taxon>
        <taxon>Bacilli</taxon>
        <taxon>Bacillales</taxon>
        <taxon>Bacillaceae</taxon>
        <taxon>Lysinibacillus</taxon>
    </lineage>
</organism>
<proteinExistence type="predicted"/>
<evidence type="ECO:0000313" key="1">
    <source>
        <dbReference type="EMBL" id="GGG23875.1"/>
    </source>
</evidence>
<evidence type="ECO:0000313" key="2">
    <source>
        <dbReference type="Proteomes" id="UP000616608"/>
    </source>
</evidence>
<keyword evidence="2" id="KW-1185">Reference proteome</keyword>
<sequence>MSKVEFEEIYYRFDKKIEPWMIFSMKLGSFLNKYSRANKSTFNIYLSLPNSLTFSYFLLHGIFDAHMEQTINRSMVAKRFQQLENGAIVYYLDGTKWKRCSVQGVLKDYTEISPWHLLIANNAGVTEYVPYYKWETHIIIKNRKLDRILNARVVNNIEKISGPLTEIYSSQKINKREMLNIPSAYIIGNRTEFDKYSNYFWLKYRDVEFYHEDILKDGSTQIFRNIQWIKKDDEDTHYLSDNNWLLMIGAAKAVARMEEFKGIGKIILDDQFENVDTSEMLRDTIEQDIILNKKSIITTEIVEQLQDTQIEIPKGVSFLAWK</sequence>
<dbReference type="EMBL" id="BMJT01000005">
    <property type="protein sequence ID" value="GGG23875.1"/>
    <property type="molecule type" value="Genomic_DNA"/>
</dbReference>
<dbReference type="AlphaFoldDB" id="A0A917G5H0"/>